<feature type="compositionally biased region" description="Low complexity" evidence="1">
    <location>
        <begin position="46"/>
        <end position="56"/>
    </location>
</feature>
<protein>
    <submittedName>
        <fullName evidence="3">Leucine Rich repeats (2 copies)</fullName>
    </submittedName>
</protein>
<dbReference type="GO" id="GO:0031146">
    <property type="term" value="P:SCF-dependent proteasomal ubiquitin-dependent protein catabolic process"/>
    <property type="evidence" value="ECO:0007669"/>
    <property type="project" value="TreeGrafter"/>
</dbReference>
<dbReference type="RefSeq" id="WP_197454631.1">
    <property type="nucleotide sequence ID" value="NZ_SJPN01000003.1"/>
</dbReference>
<sequence>MKEINSDDAPMDEGFPGEFLGESQEDFQEKSPESSPEAHGSDHSSSEVVSGEVVSGEVVSGEVVSGEVVSGEVVSIEAVSNDSPNDDSPNDDVTSQQDDSATPATSHRAARQSAIAIAVLLSVLTVALNWPLRYAEIGSLGGMDAVVDFDSSGFYVMPRMAGWPCHYWIHYDEQGNVPAVNVFSGIGLLINVVSGALVIGLICWYLYRRGLRQVGGRKSNIRIADLLLITLLLAAPFGWWQYQKTQQQAVVEIVQRYAKDGDSVHVSAWVPALLRDRLPQWLSSNLQRVRGVRLEHPSDAKVAEAVAIPTLTHFRVGGGEYDLSLLDDLGRRIHLIDVRISGRQLDTPTVEMLASNPRVHSLNLMRTNVDAGVLNAMGQLPALRRLNLMHSDVHLADLGRPPWADWIEIMILPHPESGGADELILDQWPELQELNINELDVPLNATAMKVQLSGLPKLTTLRLDRFQAFDLTLTDLPKLTVVSSQKDNWTSRIARGGKMPGLNWLKRFHGRKLPELETLEAFVCDLESLSINEVPMLRDLGLGVYQIHAEQGWNERGGPQEASTYPEQLDPEVAKAIIQGVGSSDGPATIDLDAVPLSGVDLTPLAGNQQIQNLYLGYTNTNLKQWKQLAGLKRLKQLRLDGNMVAMDDVEILLDQFPELESLEFANDGRRGSGMFMSYRSGGDLELIGRPNLKSITMDHSTGGMFETVRVVDMPMLQADLDFQWISQELEIRNSPSLTGLSIATPLPEKITLRDLRDLNHFAVGGQAVDDAFLSQIAGCDKLSKLTLAYVSASEDALSKLPLQSITHLYLPGCNVDDAVVEKWPEMTSLTSVDLSETKITNASLNRLLHSKLLTNVNLNHCPIDPAALNILATKDSLTSLSLAGIGLDASTLESLLQVSLLEYINVSGTTVPDDVLDALANVQFSPKLLVLRDCKLDSQRLLALMQKQRGLLIDPTGSNLATEVYTRLLSQQRIVDEDEFNQRRAMEAALAAAQPGIRVGFPATGTHDSIIDTDSFSPDGQFGERAMAARQKAIQRRQSEFGRPSTTAPSTGVSGWLQRMLLGSSTDELPSDFDEDATPPGELSETESVDANYSETESVDTDPTVEREAAE</sequence>
<name>A0A5C6AZC1_9BACT</name>
<feature type="transmembrane region" description="Helical" evidence="2">
    <location>
        <begin position="219"/>
        <end position="240"/>
    </location>
</feature>
<feature type="region of interest" description="Disordered" evidence="1">
    <location>
        <begin position="1034"/>
        <end position="1112"/>
    </location>
</feature>
<feature type="transmembrane region" description="Helical" evidence="2">
    <location>
        <begin position="114"/>
        <end position="132"/>
    </location>
</feature>
<proteinExistence type="predicted"/>
<feature type="region of interest" description="Disordered" evidence="1">
    <location>
        <begin position="1"/>
        <end position="56"/>
    </location>
</feature>
<evidence type="ECO:0000256" key="1">
    <source>
        <dbReference type="SAM" id="MobiDB-lite"/>
    </source>
</evidence>
<accession>A0A5C6AZC1</accession>
<keyword evidence="2" id="KW-0472">Membrane</keyword>
<feature type="compositionally biased region" description="Polar residues" evidence="1">
    <location>
        <begin position="93"/>
        <end position="105"/>
    </location>
</feature>
<evidence type="ECO:0000256" key="2">
    <source>
        <dbReference type="SAM" id="Phobius"/>
    </source>
</evidence>
<dbReference type="EMBL" id="SJPN01000003">
    <property type="protein sequence ID" value="TWU05040.1"/>
    <property type="molecule type" value="Genomic_DNA"/>
</dbReference>
<dbReference type="Proteomes" id="UP000320176">
    <property type="component" value="Unassembled WGS sequence"/>
</dbReference>
<dbReference type="InterPro" id="IPR032675">
    <property type="entry name" value="LRR_dom_sf"/>
</dbReference>
<dbReference type="PANTHER" id="PTHR13318">
    <property type="entry name" value="PARTNER OF PAIRED, ISOFORM B-RELATED"/>
    <property type="match status" value="1"/>
</dbReference>
<dbReference type="AlphaFoldDB" id="A0A5C6AZC1"/>
<feature type="compositionally biased region" description="Polar residues" evidence="1">
    <location>
        <begin position="1045"/>
        <end position="1054"/>
    </location>
</feature>
<dbReference type="GO" id="GO:0019005">
    <property type="term" value="C:SCF ubiquitin ligase complex"/>
    <property type="evidence" value="ECO:0007669"/>
    <property type="project" value="TreeGrafter"/>
</dbReference>
<dbReference type="SUPFAM" id="SSF52047">
    <property type="entry name" value="RNI-like"/>
    <property type="match status" value="1"/>
</dbReference>
<dbReference type="SUPFAM" id="SSF52058">
    <property type="entry name" value="L domain-like"/>
    <property type="match status" value="1"/>
</dbReference>
<keyword evidence="2" id="KW-0812">Transmembrane</keyword>
<comment type="caution">
    <text evidence="3">The sequence shown here is derived from an EMBL/GenBank/DDBJ whole genome shotgun (WGS) entry which is preliminary data.</text>
</comment>
<feature type="transmembrane region" description="Helical" evidence="2">
    <location>
        <begin position="182"/>
        <end position="207"/>
    </location>
</feature>
<feature type="region of interest" description="Disordered" evidence="1">
    <location>
        <begin position="79"/>
        <end position="107"/>
    </location>
</feature>
<organism evidence="3 4">
    <name type="scientific">Stieleria varia</name>
    <dbReference type="NCBI Taxonomy" id="2528005"/>
    <lineage>
        <taxon>Bacteria</taxon>
        <taxon>Pseudomonadati</taxon>
        <taxon>Planctomycetota</taxon>
        <taxon>Planctomycetia</taxon>
        <taxon>Pirellulales</taxon>
        <taxon>Pirellulaceae</taxon>
        <taxon>Stieleria</taxon>
    </lineage>
</organism>
<dbReference type="PANTHER" id="PTHR13318:SF281">
    <property type="entry name" value="F-BOX DOMAIN-CONTAINING PROTEIN"/>
    <property type="match status" value="1"/>
</dbReference>
<gene>
    <name evidence="3" type="ORF">Pla52n_30860</name>
</gene>
<dbReference type="Gene3D" id="3.80.10.10">
    <property type="entry name" value="Ribonuclease Inhibitor"/>
    <property type="match status" value="3"/>
</dbReference>
<keyword evidence="4" id="KW-1185">Reference proteome</keyword>
<evidence type="ECO:0000313" key="4">
    <source>
        <dbReference type="Proteomes" id="UP000320176"/>
    </source>
</evidence>
<evidence type="ECO:0000313" key="3">
    <source>
        <dbReference type="EMBL" id="TWU05040.1"/>
    </source>
</evidence>
<keyword evidence="2" id="KW-1133">Transmembrane helix</keyword>
<reference evidence="3 4" key="1">
    <citation type="submission" date="2019-02" db="EMBL/GenBank/DDBJ databases">
        <title>Deep-cultivation of Planctomycetes and their phenomic and genomic characterization uncovers novel biology.</title>
        <authorList>
            <person name="Wiegand S."/>
            <person name="Jogler M."/>
            <person name="Boedeker C."/>
            <person name="Pinto D."/>
            <person name="Vollmers J."/>
            <person name="Rivas-Marin E."/>
            <person name="Kohn T."/>
            <person name="Peeters S.H."/>
            <person name="Heuer A."/>
            <person name="Rast P."/>
            <person name="Oberbeckmann S."/>
            <person name="Bunk B."/>
            <person name="Jeske O."/>
            <person name="Meyerdierks A."/>
            <person name="Storesund J.E."/>
            <person name="Kallscheuer N."/>
            <person name="Luecker S."/>
            <person name="Lage O.M."/>
            <person name="Pohl T."/>
            <person name="Merkel B.J."/>
            <person name="Hornburger P."/>
            <person name="Mueller R.-W."/>
            <person name="Bruemmer F."/>
            <person name="Labrenz M."/>
            <person name="Spormann A.M."/>
            <person name="Op Den Camp H."/>
            <person name="Overmann J."/>
            <person name="Amann R."/>
            <person name="Jetten M.S.M."/>
            <person name="Mascher T."/>
            <person name="Medema M.H."/>
            <person name="Devos D.P."/>
            <person name="Kaster A.-K."/>
            <person name="Ovreas L."/>
            <person name="Rohde M."/>
            <person name="Galperin M.Y."/>
            <person name="Jogler C."/>
        </authorList>
    </citation>
    <scope>NUCLEOTIDE SEQUENCE [LARGE SCALE GENOMIC DNA]</scope>
    <source>
        <strain evidence="3 4">Pla52n</strain>
    </source>
</reference>